<keyword evidence="2" id="KW-1185">Reference proteome</keyword>
<reference evidence="1 2" key="1">
    <citation type="submission" date="2022-03" db="EMBL/GenBank/DDBJ databases">
        <title>Complete genome of Streptomyces rimosus ssp. rimosus R7 (=ATCC 10970).</title>
        <authorList>
            <person name="Beganovic S."/>
            <person name="Ruckert C."/>
            <person name="Busche T."/>
            <person name="Kalinowski J."/>
            <person name="Wittmann C."/>
        </authorList>
    </citation>
    <scope>NUCLEOTIDE SEQUENCE [LARGE SCALE GENOMIC DNA]</scope>
    <source>
        <strain evidence="1 2">R7</strain>
    </source>
</reference>
<sequence>MPACELAAAVRALRMRSLEPEPGVPAARAFAVAAGALDARMADRPLTADVAVAETLLDGPAAL</sequence>
<evidence type="ECO:0000313" key="1">
    <source>
        <dbReference type="EMBL" id="UNZ05374.1"/>
    </source>
</evidence>
<organism evidence="1 2">
    <name type="scientific">Streptomyces rimosus subsp. rimosus</name>
    <dbReference type="NCBI Taxonomy" id="132474"/>
    <lineage>
        <taxon>Bacteria</taxon>
        <taxon>Bacillati</taxon>
        <taxon>Actinomycetota</taxon>
        <taxon>Actinomycetes</taxon>
        <taxon>Kitasatosporales</taxon>
        <taxon>Streptomycetaceae</taxon>
        <taxon>Streptomyces</taxon>
    </lineage>
</organism>
<evidence type="ECO:0000313" key="2">
    <source>
        <dbReference type="Proteomes" id="UP000829494"/>
    </source>
</evidence>
<name>A0ABY3Z5W6_STRRM</name>
<gene>
    <name evidence="1" type="ORF">SRIMR7_24765</name>
</gene>
<protein>
    <submittedName>
        <fullName evidence="1">Uncharacterized protein</fullName>
    </submittedName>
</protein>
<dbReference type="Proteomes" id="UP000829494">
    <property type="component" value="Chromosome"/>
</dbReference>
<accession>A0ABY3Z5W6</accession>
<proteinExistence type="predicted"/>
<dbReference type="EMBL" id="CP094298">
    <property type="protein sequence ID" value="UNZ05374.1"/>
    <property type="molecule type" value="Genomic_DNA"/>
</dbReference>